<proteinExistence type="predicted"/>
<organism evidence="2 3">
    <name type="scientific">Amycolatopsis acidiphila</name>
    <dbReference type="NCBI Taxonomy" id="715473"/>
    <lineage>
        <taxon>Bacteria</taxon>
        <taxon>Bacillati</taxon>
        <taxon>Actinomycetota</taxon>
        <taxon>Actinomycetes</taxon>
        <taxon>Pseudonocardiales</taxon>
        <taxon>Pseudonocardiaceae</taxon>
        <taxon>Amycolatopsis</taxon>
    </lineage>
</organism>
<evidence type="ECO:0008006" key="4">
    <source>
        <dbReference type="Google" id="ProtNLM"/>
    </source>
</evidence>
<evidence type="ECO:0000256" key="1">
    <source>
        <dbReference type="SAM" id="MobiDB-lite"/>
    </source>
</evidence>
<dbReference type="Pfam" id="PF14100">
    <property type="entry name" value="DUF6807"/>
    <property type="match status" value="2"/>
</dbReference>
<feature type="region of interest" description="Disordered" evidence="1">
    <location>
        <begin position="271"/>
        <end position="295"/>
    </location>
</feature>
<dbReference type="AlphaFoldDB" id="A0A558ALX8"/>
<gene>
    <name evidence="2" type="ORF">FNH06_03075</name>
</gene>
<protein>
    <recommendedName>
        <fullName evidence="4">Oxidoreductase</fullName>
    </recommendedName>
</protein>
<dbReference type="InterPro" id="IPR029475">
    <property type="entry name" value="DUF6807"/>
</dbReference>
<dbReference type="OrthoDB" id="242375at2"/>
<comment type="caution">
    <text evidence="2">The sequence shown here is derived from an EMBL/GenBank/DDBJ whole genome shotgun (WGS) entry which is preliminary data.</text>
</comment>
<evidence type="ECO:0000313" key="3">
    <source>
        <dbReference type="Proteomes" id="UP000318578"/>
    </source>
</evidence>
<reference evidence="2 3" key="1">
    <citation type="submission" date="2019-07" db="EMBL/GenBank/DDBJ databases">
        <title>New species of Amycolatopsis and Streptomyces.</title>
        <authorList>
            <person name="Duangmal K."/>
            <person name="Teo W.F.A."/>
            <person name="Lipun K."/>
        </authorList>
    </citation>
    <scope>NUCLEOTIDE SEQUENCE [LARGE SCALE GENOMIC DNA]</scope>
    <source>
        <strain evidence="2 3">JCM 30562</strain>
    </source>
</reference>
<keyword evidence="3" id="KW-1185">Reference proteome</keyword>
<dbReference type="Proteomes" id="UP000318578">
    <property type="component" value="Unassembled WGS sequence"/>
</dbReference>
<feature type="compositionally biased region" description="Low complexity" evidence="1">
    <location>
        <begin position="272"/>
        <end position="281"/>
    </location>
</feature>
<accession>A0A558ALX8</accession>
<dbReference type="EMBL" id="VJZA01000003">
    <property type="protein sequence ID" value="TVT25274.1"/>
    <property type="molecule type" value="Genomic_DNA"/>
</dbReference>
<evidence type="ECO:0000313" key="2">
    <source>
        <dbReference type="EMBL" id="TVT25274.1"/>
    </source>
</evidence>
<sequence>MVSGLALHHDEDAAVSVAWRGTELFRYVHVPGEPALESPKPFLHPMRSLAGDVVSLYRPHDHIWHKGLYLGVANYGEHNVWGGHTWVPGEGYRTWDDHGRIRHESFDRLQLSGGVVRIVERLCWEGADSPDFPPAQEVRSLSVHVDGDAWVLDFAGELTNVADRPVVLGSPTTKGRPQAGYGGLFWRGQPRVGAQIREDQRAAAVALVVPAAHRHPPPVRAHQLVAADATGHHDLGAAGERARIAPLVRAREPVRVPGLGAVLRHRVHVRAGGHPPAALPGGRRERPARPRHVRRTGWESAFRNRRGEGTAVTAGLELGRVAGPGGEEPAEPGLSLVHEQNKALTARWRGAELFRYVYQPWEPQLEAPKPYFHPLRTLGGDLVSLYRPHDHVWHKGISWSLCNVGAENFWGGPTYLRGEGYRQLDNDGTQKHVGFSRLDARPEQIDVAQDLEWVTQAGKLMFTEVRRFSVRAHPDLGAWQLCYASQMRNTSGETVSFGSPTTKGREAAGYSGLFWRGPRSFSGGVVVTPEGTGGDELMGCTAPWLGFVGRHDGAGVGSTVVFTDHPSNYCHPTKWFVRAGMYAVVCPAPFYDTEHDVAAGDTLTLRYDVLIADDVRDVEGCGLLAERASATDLFGS</sequence>
<name>A0A558ALX8_9PSEU</name>